<dbReference type="InterPro" id="IPR011047">
    <property type="entry name" value="Quinoprotein_ADH-like_sf"/>
</dbReference>
<dbReference type="Gene3D" id="2.130.10.10">
    <property type="entry name" value="YVTN repeat-like/Quinoprotein amine dehydrogenase"/>
    <property type="match status" value="1"/>
</dbReference>
<dbReference type="Proteomes" id="UP001207654">
    <property type="component" value="Unassembled WGS sequence"/>
</dbReference>
<reference evidence="2 3" key="1">
    <citation type="submission" date="2022-11" db="EMBL/GenBank/DDBJ databases">
        <title>Minimal conservation of predation-associated metabolite biosynthetic gene clusters underscores biosynthetic potential of Myxococcota including descriptions for ten novel species: Archangium lansinium sp. nov., Myxococcus landrumus sp. nov., Nannocystis bai.</title>
        <authorList>
            <person name="Ahearne A."/>
            <person name="Stevens C."/>
            <person name="Phillips K."/>
        </authorList>
    </citation>
    <scope>NUCLEOTIDE SEQUENCE [LARGE SCALE GENOMIC DNA]</scope>
    <source>
        <strain evidence="2 3">MIWBW</strain>
    </source>
</reference>
<name>A0ABT4APH2_9BACT</name>
<feature type="signal peptide" evidence="1">
    <location>
        <begin position="1"/>
        <end position="19"/>
    </location>
</feature>
<evidence type="ECO:0000256" key="1">
    <source>
        <dbReference type="SAM" id="SignalP"/>
    </source>
</evidence>
<gene>
    <name evidence="2" type="ORF">OV287_55105</name>
</gene>
<comment type="caution">
    <text evidence="2">The sequence shown here is derived from an EMBL/GenBank/DDBJ whole genome shotgun (WGS) entry which is preliminary data.</text>
</comment>
<keyword evidence="1" id="KW-0732">Signal</keyword>
<dbReference type="SUPFAM" id="SSF50969">
    <property type="entry name" value="YVTN repeat-like/Quinoprotein amine dehydrogenase"/>
    <property type="match status" value="1"/>
</dbReference>
<evidence type="ECO:0000313" key="2">
    <source>
        <dbReference type="EMBL" id="MCY1083603.1"/>
    </source>
</evidence>
<feature type="chain" id="PRO_5045249639" evidence="1">
    <location>
        <begin position="20"/>
        <end position="603"/>
    </location>
</feature>
<evidence type="ECO:0000313" key="3">
    <source>
        <dbReference type="Proteomes" id="UP001207654"/>
    </source>
</evidence>
<dbReference type="InterPro" id="IPR015943">
    <property type="entry name" value="WD40/YVTN_repeat-like_dom_sf"/>
</dbReference>
<dbReference type="EMBL" id="JAPNKA010000001">
    <property type="protein sequence ID" value="MCY1083603.1"/>
    <property type="molecule type" value="Genomic_DNA"/>
</dbReference>
<dbReference type="SUPFAM" id="SSF50998">
    <property type="entry name" value="Quinoprotein alcohol dehydrogenase-like"/>
    <property type="match status" value="1"/>
</dbReference>
<protein>
    <submittedName>
        <fullName evidence="2">WD40 repeat domain-containing protein</fullName>
    </submittedName>
</protein>
<accession>A0ABT4APH2</accession>
<organism evidence="2 3">
    <name type="scientific">Archangium lansingense</name>
    <dbReference type="NCBI Taxonomy" id="2995310"/>
    <lineage>
        <taxon>Bacteria</taxon>
        <taxon>Pseudomonadati</taxon>
        <taxon>Myxococcota</taxon>
        <taxon>Myxococcia</taxon>
        <taxon>Myxococcales</taxon>
        <taxon>Cystobacterineae</taxon>
        <taxon>Archangiaceae</taxon>
        <taxon>Archangium</taxon>
    </lineage>
</organism>
<sequence>MRTRIAALLLLLCPQLALAGDLQLAAELPDVNYTNAAKVSAQRFVLVGVTWDRDEKNRPKMPHYELFDFQERKVIDVPVPLHQLPKAHTDTLGRTNPSATVVHHDGQVTSLTFNATKGYETVATYFCQYDHRTRQFSDLVLLGPKDNTRYFHDIGFDPTDTYLYYASAVNPAGNVLKEGYTSFELARIDLETRAIDWTMKVDFPKRDKPIKLVSGPKVFSPDGKKLALVEYNDKGNERSHPARPQQQVLVIDIPSKQVDSYPVPLTTYGTAFTPDGRYLLLGSNELGDVIRIDLEKKKIDAKTQGMKKVHRFVLTPSGKSFLVISNTQQISPKVVEVRRVSDLSLQTSIPMRMLFPGNDGVAAEVIVGLNGRLLMTPFVDEKGWPSRKGVRLYEVPDDVNSPEVAGGAGGDLKIAQGVVLGKQYADKHAIRYVDYKVDPTATFAQFVVAPDGDVLLIGTLSGNTDSDYKPGRTKPVVARLDPTGKPRWQKVLVKKGFLDYEGGTVAATPDGGCVAQIVSYVHPGRPPVTRLVKLNAKGRVLWDHQFRGDGGPGTPLGDHFELLPDGSVVITGRYYDDVENKQKHDWKAVLDPNGKVVSEEASP</sequence>
<proteinExistence type="predicted"/>
<keyword evidence="3" id="KW-1185">Reference proteome</keyword>
<dbReference type="InterPro" id="IPR011044">
    <property type="entry name" value="Quino_amine_DH_bsu"/>
</dbReference>
<dbReference type="RefSeq" id="WP_267542127.1">
    <property type="nucleotide sequence ID" value="NZ_JAPNKA010000001.1"/>
</dbReference>